<accession>A0A0F8YQF7</accession>
<protein>
    <submittedName>
        <fullName evidence="2">Uncharacterized protein</fullName>
    </submittedName>
</protein>
<reference evidence="2" key="1">
    <citation type="journal article" date="2015" name="Nature">
        <title>Complex archaea that bridge the gap between prokaryotes and eukaryotes.</title>
        <authorList>
            <person name="Spang A."/>
            <person name="Saw J.H."/>
            <person name="Jorgensen S.L."/>
            <person name="Zaremba-Niedzwiedzka K."/>
            <person name="Martijn J."/>
            <person name="Lind A.E."/>
            <person name="van Eijk R."/>
            <person name="Schleper C."/>
            <person name="Guy L."/>
            <person name="Ettema T.J."/>
        </authorList>
    </citation>
    <scope>NUCLEOTIDE SEQUENCE</scope>
</reference>
<feature type="non-terminal residue" evidence="2">
    <location>
        <position position="1"/>
    </location>
</feature>
<gene>
    <name evidence="2" type="ORF">LCGC14_3126290</name>
</gene>
<keyword evidence="1" id="KW-1133">Transmembrane helix</keyword>
<name>A0A0F8YQF7_9ZZZZ</name>
<dbReference type="EMBL" id="LAZR01068085">
    <property type="protein sequence ID" value="KKK50311.1"/>
    <property type="molecule type" value="Genomic_DNA"/>
</dbReference>
<comment type="caution">
    <text evidence="2">The sequence shown here is derived from an EMBL/GenBank/DDBJ whole genome shotgun (WGS) entry which is preliminary data.</text>
</comment>
<evidence type="ECO:0000256" key="1">
    <source>
        <dbReference type="SAM" id="Phobius"/>
    </source>
</evidence>
<sequence length="165" mass="16615">SQTSTGFVNQTMTLTAAGDTPNGAQNRINGALSSVVITNATNGSLVLAIANYTITGVVINTTNALSEYTDAEVNVTFTVTYDESGKVDSDNLILNYTAGAVNTSTQFPVVGTIIGVALLLLVLIGVLIFAITKLGVVSNVGGSGGGFGGSSKSSKFGGSTRSNIA</sequence>
<organism evidence="2">
    <name type="scientific">marine sediment metagenome</name>
    <dbReference type="NCBI Taxonomy" id="412755"/>
    <lineage>
        <taxon>unclassified sequences</taxon>
        <taxon>metagenomes</taxon>
        <taxon>ecological metagenomes</taxon>
    </lineage>
</organism>
<feature type="transmembrane region" description="Helical" evidence="1">
    <location>
        <begin position="109"/>
        <end position="131"/>
    </location>
</feature>
<keyword evidence="1" id="KW-0472">Membrane</keyword>
<dbReference type="AlphaFoldDB" id="A0A0F8YQF7"/>
<proteinExistence type="predicted"/>
<keyword evidence="1" id="KW-0812">Transmembrane</keyword>
<evidence type="ECO:0000313" key="2">
    <source>
        <dbReference type="EMBL" id="KKK50311.1"/>
    </source>
</evidence>